<evidence type="ECO:0000313" key="2">
    <source>
        <dbReference type="Proteomes" id="UP000824881"/>
    </source>
</evidence>
<reference evidence="1 2" key="1">
    <citation type="journal article" date="2021" name="Appl. Environ. Microbiol.">
        <title>Genetic linkage and physical mapping for an oyster mushroom Pleurotus cornucopiae and QTL analysis for the trait cap color.</title>
        <authorList>
            <person name="Zhang Y."/>
            <person name="Gao W."/>
            <person name="Sonnenberg A."/>
            <person name="Chen Q."/>
            <person name="Zhang J."/>
            <person name="Huang C."/>
        </authorList>
    </citation>
    <scope>NUCLEOTIDE SEQUENCE [LARGE SCALE GENOMIC DNA]</scope>
    <source>
        <strain evidence="1">CCMSSC00406</strain>
    </source>
</reference>
<keyword evidence="2" id="KW-1185">Reference proteome</keyword>
<comment type="caution">
    <text evidence="1">The sequence shown here is derived from an EMBL/GenBank/DDBJ whole genome shotgun (WGS) entry which is preliminary data.</text>
</comment>
<proteinExistence type="predicted"/>
<name>A0ACB7IX31_PLECO</name>
<accession>A0ACB7IX31</accession>
<gene>
    <name evidence="1" type="ORF">CCMSSC00406_0010295</name>
</gene>
<organism evidence="1 2">
    <name type="scientific">Pleurotus cornucopiae</name>
    <name type="common">Cornucopia mushroom</name>
    <dbReference type="NCBI Taxonomy" id="5321"/>
    <lineage>
        <taxon>Eukaryota</taxon>
        <taxon>Fungi</taxon>
        <taxon>Dikarya</taxon>
        <taxon>Basidiomycota</taxon>
        <taxon>Agaricomycotina</taxon>
        <taxon>Agaricomycetes</taxon>
        <taxon>Agaricomycetidae</taxon>
        <taxon>Agaricales</taxon>
        <taxon>Pleurotineae</taxon>
        <taxon>Pleurotaceae</taxon>
        <taxon>Pleurotus</taxon>
    </lineage>
</organism>
<dbReference type="Proteomes" id="UP000824881">
    <property type="component" value="Unassembled WGS sequence"/>
</dbReference>
<dbReference type="EMBL" id="WQMT02000005">
    <property type="protein sequence ID" value="KAG9222196.1"/>
    <property type="molecule type" value="Genomic_DNA"/>
</dbReference>
<sequence length="1053" mass="115459">MATVNISSSPITQVSQTPTHTNLQPQLLTRLLLDLRGRRFEVDRETIMNLPESVLLCLFPNGLVLSRQSVALSDGGDGEEEEEVYGVDFDPECFQYVLTFFRTSSEAFYGTATSPGLLSAQQHLLDGSPSTEFGSATSQNPLLSKQAIIVLREELEYFSIPPKESDAATDQNGIANDILLGLKRKCGEYLMEKRNIFTALQRNVNKENNLAEQHLIDMLCMSGFDREDEWGYRALEPSRCCISSIALVLLKTGIMHHPPASNGERPVTVDYSQMATAQKLLLFWRKPARKCWWDGIDVELPESEGQPAKTVKLWARRVWTLELSLNSSTTRPHLPSSPTLVMSSASSTVSDPPPSYSSQANNANAASDSASRDSDRKSVKSVSPTVTTTRESRSSRHKRHSTASSKHVIDIKVDTSDQGRKAPHKRHSTHSTSSRKEDNKADAAGHTHEQVRRSTYGPEFLKQLAEKGLSDDTTDATGGGKFKLVTGSEAMSILENYVEEKKERASSRDENKHNHADTVKTPQQQPIVFAFTASDGARKVVDYYMTWKGKTGTRQLKGPERKSGFLDEEFNRVTETLDKEYKRLSVLSMEPPNLLPQQTSQLPPVTPQALEVVNELPTVESASPAKHIPPPISPPKPSDTVEPARLSASSVVSLPLLNMIRGVPLGNRLPLYVTNPDPARLEISRGFSTALLTHRISPSSSTTSSVRGSIVDAGGQGKDLSEAVTEALTRPKTPESSSSVDRYKPKRSSPLAVSRSPSEPSSEDSSKTEKSEKSSRKHRASPTTKSPTAPKDDKSSEILIVLVDEKSDHTWHGLERKLTRKSTKSSTRTASGERYSPWLGPLVAANKVTYRRPSRRGIRPLRRRSMQTTDDSSSLSPSSSDEDDFEGDDDWKGPAYPSFPVVPAYPIKSYLINEGLLPPEQSGEKPVTLRPLDRSLSNGSRSMASSVYSYHSPYVTPVDMPGLVGSATSLNGYPRGPPSTASYAPSYSSYVPAVQPSIVSMPMSPPVQNGQMPGFAHTGSPVQVPGYMSMPNSPYARAGSVYDYLPGGFVPYH</sequence>
<evidence type="ECO:0000313" key="1">
    <source>
        <dbReference type="EMBL" id="KAG9222196.1"/>
    </source>
</evidence>
<protein>
    <submittedName>
        <fullName evidence="1">Uncharacterized protein</fullName>
    </submittedName>
</protein>